<keyword evidence="2" id="KW-1185">Reference proteome</keyword>
<dbReference type="EMBL" id="VYKL01000026">
    <property type="protein sequence ID" value="KAA9021588.1"/>
    <property type="molecule type" value="Genomic_DNA"/>
</dbReference>
<comment type="caution">
    <text evidence="1">The sequence shown here is derived from an EMBL/GenBank/DDBJ whole genome shotgun (WGS) entry which is preliminary data.</text>
</comment>
<dbReference type="Pfam" id="PF07293">
    <property type="entry name" value="DUF1450"/>
    <property type="match status" value="1"/>
</dbReference>
<dbReference type="OrthoDB" id="1684419at2"/>
<dbReference type="AlphaFoldDB" id="A0A5J5HP32"/>
<name>A0A5J5HP32_9BACI</name>
<evidence type="ECO:0000313" key="1">
    <source>
        <dbReference type="EMBL" id="KAA9021588.1"/>
    </source>
</evidence>
<protein>
    <submittedName>
        <fullName evidence="1">DUF1450 domain-containing protein</fullName>
    </submittedName>
</protein>
<dbReference type="Proteomes" id="UP000326671">
    <property type="component" value="Unassembled WGS sequence"/>
</dbReference>
<dbReference type="InterPro" id="IPR009910">
    <property type="entry name" value="DUF1450"/>
</dbReference>
<dbReference type="RefSeq" id="WP_150441116.1">
    <property type="nucleotide sequence ID" value="NZ_VYKL01000026.1"/>
</dbReference>
<organism evidence="1 2">
    <name type="scientific">Niallia endozanthoxylica</name>
    <dbReference type="NCBI Taxonomy" id="2036016"/>
    <lineage>
        <taxon>Bacteria</taxon>
        <taxon>Bacillati</taxon>
        <taxon>Bacillota</taxon>
        <taxon>Bacilli</taxon>
        <taxon>Bacillales</taxon>
        <taxon>Bacillaceae</taxon>
        <taxon>Niallia</taxon>
    </lineage>
</organism>
<gene>
    <name evidence="1" type="ORF">F4V44_16495</name>
</gene>
<sequence length="88" mass="9979">MENPKIEFCMLNLERKDGSKKARQIIEKELNIETTAYGCMTNCHQCAKILYAVVNGEYVYADTSDQLVEKIYQQLKAEPELTGSGNTN</sequence>
<accession>A0A5J5HP32</accession>
<reference evidence="1 2" key="1">
    <citation type="submission" date="2019-09" db="EMBL/GenBank/DDBJ databases">
        <title>Whole genome sequences of isolates from the Mars Exploration Rovers.</title>
        <authorList>
            <person name="Seuylemezian A."/>
            <person name="Vaishampayan P."/>
        </authorList>
    </citation>
    <scope>NUCLEOTIDE SEQUENCE [LARGE SCALE GENOMIC DNA]</scope>
    <source>
        <strain evidence="1 2">MER_TA_151</strain>
    </source>
</reference>
<evidence type="ECO:0000313" key="2">
    <source>
        <dbReference type="Proteomes" id="UP000326671"/>
    </source>
</evidence>
<proteinExistence type="predicted"/>